<gene>
    <name evidence="2" type="ORF">ACFORO_36205</name>
</gene>
<keyword evidence="1" id="KW-0472">Membrane</keyword>
<evidence type="ECO:0000256" key="1">
    <source>
        <dbReference type="SAM" id="Phobius"/>
    </source>
</evidence>
<evidence type="ECO:0000313" key="2">
    <source>
        <dbReference type="EMBL" id="MFC3515651.1"/>
    </source>
</evidence>
<accession>A0ABV7QRF8</accession>
<evidence type="ECO:0000313" key="3">
    <source>
        <dbReference type="Proteomes" id="UP001595764"/>
    </source>
</evidence>
<keyword evidence="1" id="KW-1133">Transmembrane helix</keyword>
<dbReference type="RefSeq" id="WP_377871828.1">
    <property type="nucleotide sequence ID" value="NZ_JBHMAY010000034.1"/>
</dbReference>
<name>A0ABV7QRF8_9PSEU</name>
<keyword evidence="3" id="KW-1185">Reference proteome</keyword>
<sequence>MTTRKDLPHSYRVYRGVLILVVLALLGGFAVVLVETAPQLWEGVLAVIRGFHSGWSGLNWKPA</sequence>
<proteinExistence type="predicted"/>
<comment type="caution">
    <text evidence="2">The sequence shown here is derived from an EMBL/GenBank/DDBJ whole genome shotgun (WGS) entry which is preliminary data.</text>
</comment>
<protein>
    <submittedName>
        <fullName evidence="2">Uncharacterized protein</fullName>
    </submittedName>
</protein>
<keyword evidence="1" id="KW-0812">Transmembrane</keyword>
<feature type="transmembrane region" description="Helical" evidence="1">
    <location>
        <begin position="12"/>
        <end position="34"/>
    </location>
</feature>
<dbReference type="EMBL" id="JBHRWI010000052">
    <property type="protein sequence ID" value="MFC3515651.1"/>
    <property type="molecule type" value="Genomic_DNA"/>
</dbReference>
<dbReference type="Proteomes" id="UP001595764">
    <property type="component" value="Unassembled WGS sequence"/>
</dbReference>
<organism evidence="2 3">
    <name type="scientific">Amycolatopsis halotolerans</name>
    <dbReference type="NCBI Taxonomy" id="330083"/>
    <lineage>
        <taxon>Bacteria</taxon>
        <taxon>Bacillati</taxon>
        <taxon>Actinomycetota</taxon>
        <taxon>Actinomycetes</taxon>
        <taxon>Pseudonocardiales</taxon>
        <taxon>Pseudonocardiaceae</taxon>
        <taxon>Amycolatopsis</taxon>
    </lineage>
</organism>
<reference evidence="3" key="1">
    <citation type="journal article" date="2019" name="Int. J. Syst. Evol. Microbiol.">
        <title>The Global Catalogue of Microorganisms (GCM) 10K type strain sequencing project: providing services to taxonomists for standard genome sequencing and annotation.</title>
        <authorList>
            <consortium name="The Broad Institute Genomics Platform"/>
            <consortium name="The Broad Institute Genome Sequencing Center for Infectious Disease"/>
            <person name="Wu L."/>
            <person name="Ma J."/>
        </authorList>
    </citation>
    <scope>NUCLEOTIDE SEQUENCE [LARGE SCALE GENOMIC DNA]</scope>
    <source>
        <strain evidence="3">CGMCC 4.7682</strain>
    </source>
</reference>